<dbReference type="EMBL" id="OB712067">
    <property type="protein sequence ID" value="CAD7238939.1"/>
    <property type="molecule type" value="Genomic_DNA"/>
</dbReference>
<reference evidence="3" key="1">
    <citation type="submission" date="2020-11" db="EMBL/GenBank/DDBJ databases">
        <authorList>
            <person name="Tran Van P."/>
        </authorList>
    </citation>
    <scope>NUCLEOTIDE SEQUENCE</scope>
</reference>
<feature type="non-terminal residue" evidence="3">
    <location>
        <position position="70"/>
    </location>
</feature>
<sequence>MQAIAMHFGGKLKNLNAVVHGIDSTICRTTDRTNLFEGIPKEFIAGRYHSWVVDAQSLPHSIHVTAEDLS</sequence>
<dbReference type="PANTHER" id="PTHR43418">
    <property type="entry name" value="MULTIFUNCTIONAL TRYPTOPHAN BIOSYNTHESIS PROTEIN-RELATED"/>
    <property type="match status" value="1"/>
</dbReference>
<dbReference type="SUPFAM" id="SSF52317">
    <property type="entry name" value="Class I glutamine amidotransferase-like"/>
    <property type="match status" value="1"/>
</dbReference>
<dbReference type="Pfam" id="PF00117">
    <property type="entry name" value="GATase"/>
    <property type="match status" value="1"/>
</dbReference>
<dbReference type="InterPro" id="IPR017926">
    <property type="entry name" value="GATASE"/>
</dbReference>
<dbReference type="AlphaFoldDB" id="A0A7R8X1Q3"/>
<dbReference type="GO" id="GO:0000162">
    <property type="term" value="P:L-tryptophan biosynthetic process"/>
    <property type="evidence" value="ECO:0007669"/>
    <property type="project" value="TreeGrafter"/>
</dbReference>
<dbReference type="InterPro" id="IPR029062">
    <property type="entry name" value="Class_I_gatase-like"/>
</dbReference>
<proteinExistence type="predicted"/>
<dbReference type="PANTHER" id="PTHR43418:SF4">
    <property type="entry name" value="MULTIFUNCTIONAL TRYPTOPHAN BIOSYNTHESIS PROTEIN"/>
    <property type="match status" value="1"/>
</dbReference>
<evidence type="ECO:0000313" key="3">
    <source>
        <dbReference type="EMBL" id="CAD7238939.1"/>
    </source>
</evidence>
<evidence type="ECO:0000259" key="2">
    <source>
        <dbReference type="Pfam" id="PF00117"/>
    </source>
</evidence>
<protein>
    <recommendedName>
        <fullName evidence="2">Glutamine amidotransferase domain-containing protein</fullName>
    </recommendedName>
</protein>
<accession>A0A7R8X1Q3</accession>
<dbReference type="GO" id="GO:0005829">
    <property type="term" value="C:cytosol"/>
    <property type="evidence" value="ECO:0007669"/>
    <property type="project" value="TreeGrafter"/>
</dbReference>
<keyword evidence="1" id="KW-0315">Glutamine amidotransferase</keyword>
<dbReference type="Gene3D" id="3.40.50.880">
    <property type="match status" value="1"/>
</dbReference>
<dbReference type="OrthoDB" id="64220at2759"/>
<gene>
    <name evidence="3" type="ORF">CTOB1V02_LOCUS16754</name>
</gene>
<dbReference type="PROSITE" id="PS51273">
    <property type="entry name" value="GATASE_TYPE_1"/>
    <property type="match status" value="1"/>
</dbReference>
<name>A0A7R8X1Q3_9CRUS</name>
<organism evidence="3">
    <name type="scientific">Cyprideis torosa</name>
    <dbReference type="NCBI Taxonomy" id="163714"/>
    <lineage>
        <taxon>Eukaryota</taxon>
        <taxon>Metazoa</taxon>
        <taxon>Ecdysozoa</taxon>
        <taxon>Arthropoda</taxon>
        <taxon>Crustacea</taxon>
        <taxon>Oligostraca</taxon>
        <taxon>Ostracoda</taxon>
        <taxon>Podocopa</taxon>
        <taxon>Podocopida</taxon>
        <taxon>Cytherocopina</taxon>
        <taxon>Cytheroidea</taxon>
        <taxon>Cytherideidae</taxon>
        <taxon>Cyprideis</taxon>
    </lineage>
</organism>
<dbReference type="InterPro" id="IPR050472">
    <property type="entry name" value="Anth_synth/Amidotransfase"/>
</dbReference>
<dbReference type="GO" id="GO:0004049">
    <property type="term" value="F:anthranilate synthase activity"/>
    <property type="evidence" value="ECO:0007669"/>
    <property type="project" value="TreeGrafter"/>
</dbReference>
<evidence type="ECO:0000256" key="1">
    <source>
        <dbReference type="ARBA" id="ARBA00022962"/>
    </source>
</evidence>
<feature type="domain" description="Glutamine amidotransferase" evidence="2">
    <location>
        <begin position="1"/>
        <end position="68"/>
    </location>
</feature>